<organism evidence="3 4">
    <name type="scientific">Enterococcus saigonensis</name>
    <dbReference type="NCBI Taxonomy" id="1805431"/>
    <lineage>
        <taxon>Bacteria</taxon>
        <taxon>Bacillati</taxon>
        <taxon>Bacillota</taxon>
        <taxon>Bacilli</taxon>
        <taxon>Lactobacillales</taxon>
        <taxon>Enterococcaceae</taxon>
        <taxon>Enterococcus</taxon>
    </lineage>
</organism>
<accession>A0A679IE91</accession>
<evidence type="ECO:0000256" key="1">
    <source>
        <dbReference type="ARBA" id="ARBA00004328"/>
    </source>
</evidence>
<evidence type="ECO:0000313" key="3">
    <source>
        <dbReference type="EMBL" id="BCA86650.1"/>
    </source>
</evidence>
<protein>
    <submittedName>
        <fullName evidence="3">Phage major capsid protein</fullName>
    </submittedName>
</protein>
<dbReference type="AlphaFoldDB" id="A0A679IE91"/>
<evidence type="ECO:0000259" key="2">
    <source>
        <dbReference type="Pfam" id="PF05065"/>
    </source>
</evidence>
<dbReference type="RefSeq" id="WP_173103769.1">
    <property type="nucleotide sequence ID" value="NZ_AP022822.1"/>
</dbReference>
<name>A0A679IE91_9ENTE</name>
<dbReference type="InterPro" id="IPR054612">
    <property type="entry name" value="Phage_capsid-like_C"/>
</dbReference>
<comment type="subcellular location">
    <subcellularLocation>
        <location evidence="1">Virion</location>
    </subcellularLocation>
</comment>
<dbReference type="InterPro" id="IPR024455">
    <property type="entry name" value="Phage_capsid"/>
</dbReference>
<gene>
    <name evidence="3" type="ORF">EsVE80_21730</name>
</gene>
<dbReference type="Pfam" id="PF05065">
    <property type="entry name" value="Phage_capsid"/>
    <property type="match status" value="1"/>
</dbReference>
<dbReference type="Proteomes" id="UP000502998">
    <property type="component" value="Chromosome"/>
</dbReference>
<dbReference type="KEGG" id="esg:EsVE80_21730"/>
<dbReference type="SUPFAM" id="SSF56563">
    <property type="entry name" value="Major capsid protein gp5"/>
    <property type="match status" value="1"/>
</dbReference>
<feature type="domain" description="Phage capsid-like C-terminal" evidence="2">
    <location>
        <begin position="91"/>
        <end position="252"/>
    </location>
</feature>
<reference evidence="3 4" key="1">
    <citation type="submission" date="2020-02" db="EMBL/GenBank/DDBJ databases">
        <title>Characterization of vanA genotype vancomycin-resistant Enterococcus saigonensis VE80.</title>
        <authorList>
            <person name="Harada T."/>
            <person name="Motooka D."/>
            <person name="Nakamura S."/>
            <person name="Yamamoto Y."/>
            <person name="Kawahara R."/>
            <person name="Kawatsu K."/>
        </authorList>
    </citation>
    <scope>NUCLEOTIDE SEQUENCE [LARGE SCALE GENOMIC DNA]</scope>
    <source>
        <strain evidence="3 4">VE80</strain>
    </source>
</reference>
<dbReference type="NCBIfam" id="TIGR01554">
    <property type="entry name" value="major_cap_HK97"/>
    <property type="match status" value="1"/>
</dbReference>
<dbReference type="EMBL" id="AP022822">
    <property type="protein sequence ID" value="BCA86650.1"/>
    <property type="molecule type" value="Genomic_DNA"/>
</dbReference>
<proteinExistence type="predicted"/>
<keyword evidence="4" id="KW-1185">Reference proteome</keyword>
<evidence type="ECO:0000313" key="4">
    <source>
        <dbReference type="Proteomes" id="UP000502998"/>
    </source>
</evidence>
<sequence>MKLNNMEKFNEAKMAFVNLVKSTDDKDKQGEAYNDMLSALAEDVMAEARKEARKEAESYAIGSAADGKLSATQRKFFNAINTEVGYKDETLLPEETIDQIFEDLTTQHPLLAAIGLKNAGLRLKFLKSETSGVAVWGKIFGEIKGQLDATFSDEEAISNKLTAFVVIPKDLTDFGPAWVERFVRLQITEVFSLALEIAFLDGDGQDKPIGLNRDIKNGTTSNGVTTYPKKAAQGEITFADPKATVKELTKLFKFHSTKENGQPLTISGLVTMVVNPEDAWEVRAQYTHLSAAGVYVTALPFNLNIVESIAQTAGEVTSFVKGRYDAYVAGGVKISKFDQTLALEDLELYAAKQFAFGMAKDIKATAVWTLKLTTEGETETP</sequence>